<evidence type="ECO:0000256" key="1">
    <source>
        <dbReference type="SAM" id="SignalP"/>
    </source>
</evidence>
<feature type="signal peptide" evidence="1">
    <location>
        <begin position="1"/>
        <end position="25"/>
    </location>
</feature>
<reference evidence="2" key="1">
    <citation type="submission" date="2020-10" db="EMBL/GenBank/DDBJ databases">
        <authorList>
            <person name="Muller C M."/>
        </authorList>
    </citation>
    <scope>NUCLEOTIDE SEQUENCE</scope>
    <source>
        <strain evidence="2">THUN-12</strain>
    </source>
</reference>
<evidence type="ECO:0000313" key="2">
    <source>
        <dbReference type="EMBL" id="CAD6504555.1"/>
    </source>
</evidence>
<feature type="chain" id="PRO_5040830652" evidence="1">
    <location>
        <begin position="26"/>
        <end position="109"/>
    </location>
</feature>
<organism evidence="2 3">
    <name type="scientific">Blumeria graminis f. sp. triticale</name>
    <dbReference type="NCBI Taxonomy" id="1689686"/>
    <lineage>
        <taxon>Eukaryota</taxon>
        <taxon>Fungi</taxon>
        <taxon>Dikarya</taxon>
        <taxon>Ascomycota</taxon>
        <taxon>Pezizomycotina</taxon>
        <taxon>Leotiomycetes</taxon>
        <taxon>Erysiphales</taxon>
        <taxon>Erysiphaceae</taxon>
        <taxon>Blumeria</taxon>
    </lineage>
</organism>
<accession>A0A9W4DB08</accession>
<comment type="caution">
    <text evidence="2">The sequence shown here is derived from an EMBL/GenBank/DDBJ whole genome shotgun (WGS) entry which is preliminary data.</text>
</comment>
<keyword evidence="1" id="KW-0732">Signal</keyword>
<proteinExistence type="predicted"/>
<gene>
    <name evidence="2" type="ORF">BGTH12_LOCUS5913</name>
</gene>
<sequence>MQLSRIISILLASGLIAISTRPCRASYTKTRTSADRVIYIIERTHSDINLTISMKDINGTHIMEQNIVEINENSILCLAILANVTNVTTIKMTPIIDNGEGERDKLSEN</sequence>
<dbReference type="AlphaFoldDB" id="A0A9W4DB08"/>
<protein>
    <submittedName>
        <fullName evidence="2">BgTH12-00064</fullName>
    </submittedName>
</protein>
<name>A0A9W4DB08_BLUGR</name>
<dbReference type="Proteomes" id="UP000683417">
    <property type="component" value="Unassembled WGS sequence"/>
</dbReference>
<evidence type="ECO:0000313" key="3">
    <source>
        <dbReference type="Proteomes" id="UP000683417"/>
    </source>
</evidence>
<dbReference type="EMBL" id="CAJHIT010000009">
    <property type="protein sequence ID" value="CAD6504555.1"/>
    <property type="molecule type" value="Genomic_DNA"/>
</dbReference>